<evidence type="ECO:0000313" key="3">
    <source>
        <dbReference type="Proteomes" id="UP001179121"/>
    </source>
</evidence>
<sequence length="232" mass="25819">MNTGRMPPIGSTRWLWLIQIGGLSLAMFVLYSVSSGTPASQSWGFDTDPSNAPPRNFEVGTLFDGRTAGEWQVLATDKAKSPPHVLGQLQGKGAEHAYKVVLVAGTEAADLDLSVSFLALEGKADMGGGLIWRAADDRHYYLTRANPLEQNIRIYRVVKGVRQMLKNVDRIIDVKQWHTLRVVSQGCRIQVFYDEAPVFDLCDRTFASGRIGLWTKSDAVTYFDDLRLEVLK</sequence>
<protein>
    <recommendedName>
        <fullName evidence="4">3-keto-disaccharide hydrolase domain-containing protein</fullName>
    </recommendedName>
</protein>
<name>A0AA86T840_9BACT</name>
<keyword evidence="3" id="KW-1185">Reference proteome</keyword>
<dbReference type="EMBL" id="OX365700">
    <property type="protein sequence ID" value="CAI4033362.1"/>
    <property type="molecule type" value="Genomic_DNA"/>
</dbReference>
<evidence type="ECO:0008006" key="4">
    <source>
        <dbReference type="Google" id="ProtNLM"/>
    </source>
</evidence>
<organism evidence="2 3">
    <name type="scientific">Nitrospira tepida</name>
    <dbReference type="NCBI Taxonomy" id="2973512"/>
    <lineage>
        <taxon>Bacteria</taxon>
        <taxon>Pseudomonadati</taxon>
        <taxon>Nitrospirota</taxon>
        <taxon>Nitrospiria</taxon>
        <taxon>Nitrospirales</taxon>
        <taxon>Nitrospiraceae</taxon>
        <taxon>Nitrospira</taxon>
    </lineage>
</organism>
<feature type="transmembrane region" description="Helical" evidence="1">
    <location>
        <begin position="14"/>
        <end position="33"/>
    </location>
</feature>
<evidence type="ECO:0000256" key="1">
    <source>
        <dbReference type="SAM" id="Phobius"/>
    </source>
</evidence>
<dbReference type="AlphaFoldDB" id="A0AA86T840"/>
<dbReference type="Proteomes" id="UP001179121">
    <property type="component" value="Chromosome"/>
</dbReference>
<keyword evidence="1" id="KW-0812">Transmembrane</keyword>
<proteinExistence type="predicted"/>
<keyword evidence="1" id="KW-0472">Membrane</keyword>
<gene>
    <name evidence="2" type="ORF">DNFV4_03798</name>
</gene>
<reference evidence="2" key="1">
    <citation type="submission" date="2022-10" db="EMBL/GenBank/DDBJ databases">
        <authorList>
            <person name="Koch H."/>
        </authorList>
    </citation>
    <scope>NUCLEOTIDE SEQUENCE</scope>
    <source>
        <strain evidence="2">DNF</strain>
    </source>
</reference>
<keyword evidence="1" id="KW-1133">Transmembrane helix</keyword>
<evidence type="ECO:0000313" key="2">
    <source>
        <dbReference type="EMBL" id="CAI4033362.1"/>
    </source>
</evidence>
<dbReference type="Gene3D" id="2.60.120.560">
    <property type="entry name" value="Exo-inulinase, domain 1"/>
    <property type="match status" value="1"/>
</dbReference>
<accession>A0AA86T840</accession>
<dbReference type="KEGG" id="nti:DNFV4_03798"/>